<feature type="signal peptide" evidence="1">
    <location>
        <begin position="1"/>
        <end position="21"/>
    </location>
</feature>
<name>A0AAE1G955_PETCI</name>
<gene>
    <name evidence="2" type="ORF">Pcinc_007545</name>
</gene>
<evidence type="ECO:0000313" key="2">
    <source>
        <dbReference type="EMBL" id="KAK3888417.1"/>
    </source>
</evidence>
<reference evidence="2" key="1">
    <citation type="submission" date="2023-10" db="EMBL/GenBank/DDBJ databases">
        <title>Genome assemblies of two species of porcelain crab, Petrolisthes cinctipes and Petrolisthes manimaculis (Anomura: Porcellanidae).</title>
        <authorList>
            <person name="Angst P."/>
        </authorList>
    </citation>
    <scope>NUCLEOTIDE SEQUENCE</scope>
    <source>
        <strain evidence="2">PB745_01</strain>
        <tissue evidence="2">Gill</tissue>
    </source>
</reference>
<organism evidence="2 3">
    <name type="scientific">Petrolisthes cinctipes</name>
    <name type="common">Flat porcelain crab</name>
    <dbReference type="NCBI Taxonomy" id="88211"/>
    <lineage>
        <taxon>Eukaryota</taxon>
        <taxon>Metazoa</taxon>
        <taxon>Ecdysozoa</taxon>
        <taxon>Arthropoda</taxon>
        <taxon>Crustacea</taxon>
        <taxon>Multicrustacea</taxon>
        <taxon>Malacostraca</taxon>
        <taxon>Eumalacostraca</taxon>
        <taxon>Eucarida</taxon>
        <taxon>Decapoda</taxon>
        <taxon>Pleocyemata</taxon>
        <taxon>Anomura</taxon>
        <taxon>Galatheoidea</taxon>
        <taxon>Porcellanidae</taxon>
        <taxon>Petrolisthes</taxon>
    </lineage>
</organism>
<protein>
    <submittedName>
        <fullName evidence="2">Uncharacterized protein</fullName>
    </submittedName>
</protein>
<keyword evidence="3" id="KW-1185">Reference proteome</keyword>
<proteinExistence type="predicted"/>
<dbReference type="EMBL" id="JAWQEG010000555">
    <property type="protein sequence ID" value="KAK3888417.1"/>
    <property type="molecule type" value="Genomic_DNA"/>
</dbReference>
<keyword evidence="1" id="KW-0732">Signal</keyword>
<evidence type="ECO:0000313" key="3">
    <source>
        <dbReference type="Proteomes" id="UP001286313"/>
    </source>
</evidence>
<evidence type="ECO:0000256" key="1">
    <source>
        <dbReference type="SAM" id="SignalP"/>
    </source>
</evidence>
<feature type="chain" id="PRO_5042238236" evidence="1">
    <location>
        <begin position="22"/>
        <end position="145"/>
    </location>
</feature>
<dbReference type="AlphaFoldDB" id="A0AAE1G955"/>
<sequence length="145" mass="16309">MMQCANIIFILSIGFAPAALACSDLSADQYETRMKIISPEMSYKVSTSEGITSYEFEQGDWKAASVRCCRIYLPNPQHQTLVIYDEDTKVALHSSDSETFKADEEYILEKGFTIDLTESESVSSDQRQARAQVECHVQAIEYGRS</sequence>
<comment type="caution">
    <text evidence="2">The sequence shown here is derived from an EMBL/GenBank/DDBJ whole genome shotgun (WGS) entry which is preliminary data.</text>
</comment>
<dbReference type="Proteomes" id="UP001286313">
    <property type="component" value="Unassembled WGS sequence"/>
</dbReference>
<accession>A0AAE1G955</accession>